<evidence type="ECO:0000259" key="12">
    <source>
        <dbReference type="PROSITE" id="PS50885"/>
    </source>
</evidence>
<evidence type="ECO:0000256" key="5">
    <source>
        <dbReference type="ARBA" id="ARBA00022989"/>
    </source>
</evidence>
<dbReference type="SMART" id="SM00283">
    <property type="entry name" value="MA"/>
    <property type="match status" value="1"/>
</dbReference>
<reference evidence="13 14" key="2">
    <citation type="journal article" date="2011" name="Stand. Genomic Sci.">
        <title>Complete genome sequence of the extremely halophilic Halanaerobium praevalens type strain (GSL).</title>
        <authorList>
            <person name="Ivanova N."/>
            <person name="Sikorski J."/>
            <person name="Chertkov O."/>
            <person name="Nolan M."/>
            <person name="Lucas S."/>
            <person name="Hammon N."/>
            <person name="Deshpande S."/>
            <person name="Cheng J.F."/>
            <person name="Tapia R."/>
            <person name="Han C."/>
            <person name="Goodwin L."/>
            <person name="Pitluck S."/>
            <person name="Huntemann M."/>
            <person name="Liolios K."/>
            <person name="Pagani I."/>
            <person name="Mavromatis K."/>
            <person name="Ovchinikova G."/>
            <person name="Pati A."/>
            <person name="Chen A."/>
            <person name="Palaniappan K."/>
            <person name="Land M."/>
            <person name="Hauser L."/>
            <person name="Brambilla E.M."/>
            <person name="Kannan K.P."/>
            <person name="Rohde M."/>
            <person name="Tindall B.J."/>
            <person name="Goker M."/>
            <person name="Detter J.C."/>
            <person name="Woyke T."/>
            <person name="Bristow J."/>
            <person name="Eisen J.A."/>
            <person name="Markowitz V."/>
            <person name="Hugenholtz P."/>
            <person name="Kyrpides N.C."/>
            <person name="Klenk H.P."/>
            <person name="Lapidus A."/>
        </authorList>
    </citation>
    <scope>NUCLEOTIDE SEQUENCE [LARGE SCALE GENOMIC DNA]</scope>
    <source>
        <strain evidence="14">ATCC 33744 / DSM 2228 / GSL</strain>
    </source>
</reference>
<dbReference type="InterPro" id="IPR033479">
    <property type="entry name" value="dCache_1"/>
</dbReference>
<feature type="transmembrane region" description="Helical" evidence="10">
    <location>
        <begin position="283"/>
        <end position="302"/>
    </location>
</feature>
<dbReference type="InterPro" id="IPR004089">
    <property type="entry name" value="MCPsignal_dom"/>
</dbReference>
<reference evidence="14" key="1">
    <citation type="submission" date="2010-10" db="EMBL/GenBank/DDBJ databases">
        <title>The complete genome of Halanaerobium praevalens DSM 2228.</title>
        <authorList>
            <consortium name="US DOE Joint Genome Institute (JGI-PGF)"/>
            <person name="Lucas S."/>
            <person name="Copeland A."/>
            <person name="Lapidus A."/>
            <person name="Glavina del Rio T."/>
            <person name="Dalin E."/>
            <person name="Tice H."/>
            <person name="Bruce D."/>
            <person name="Goodwin L."/>
            <person name="Pitluck S."/>
            <person name="Kyrpides N."/>
            <person name="Mavromatis K."/>
            <person name="Ivanova N."/>
            <person name="Ovchinnikova G."/>
            <person name="Chertkov O."/>
            <person name="Detter J.C."/>
            <person name="Han C."/>
            <person name="Larimer F."/>
            <person name="Land M."/>
            <person name="Hauser L."/>
            <person name="Markowitz V."/>
            <person name="Cheng J.-F."/>
            <person name="Hugenholtz P."/>
            <person name="Woyke T."/>
            <person name="Wu D."/>
            <person name="Tindall B."/>
            <person name="Pomrenke H.G."/>
            <person name="Brambilla E."/>
            <person name="Klenk H.-P."/>
            <person name="Eisen J.A."/>
        </authorList>
    </citation>
    <scope>NUCLEOTIDE SEQUENCE [LARGE SCALE GENOMIC DNA]</scope>
    <source>
        <strain evidence="14">ATCC 33744 / DSM 2228 / GSL</strain>
    </source>
</reference>
<dbReference type="Gene3D" id="3.30.450.20">
    <property type="entry name" value="PAS domain"/>
    <property type="match status" value="2"/>
</dbReference>
<dbReference type="KEGG" id="hpk:Hprae_1542"/>
<protein>
    <submittedName>
        <fullName evidence="13">Methyl-accepting chemotaxis sensory transducer with Cache sensor</fullName>
    </submittedName>
</protein>
<dbReference type="RefSeq" id="WP_014553692.1">
    <property type="nucleotide sequence ID" value="NC_017455.1"/>
</dbReference>
<feature type="domain" description="HAMP" evidence="12">
    <location>
        <begin position="304"/>
        <end position="356"/>
    </location>
</feature>
<dbReference type="eggNOG" id="COG0840">
    <property type="taxonomic scope" value="Bacteria"/>
</dbReference>
<organism evidence="13 14">
    <name type="scientific">Halanaerobium praevalens (strain ATCC 33744 / DSM 2228 / GSL)</name>
    <dbReference type="NCBI Taxonomy" id="572479"/>
    <lineage>
        <taxon>Bacteria</taxon>
        <taxon>Bacillati</taxon>
        <taxon>Bacillota</taxon>
        <taxon>Clostridia</taxon>
        <taxon>Halanaerobiales</taxon>
        <taxon>Halanaerobiaceae</taxon>
        <taxon>Halanaerobium</taxon>
    </lineage>
</organism>
<evidence type="ECO:0000256" key="7">
    <source>
        <dbReference type="ARBA" id="ARBA00023224"/>
    </source>
</evidence>
<comment type="subcellular location">
    <subcellularLocation>
        <location evidence="1">Cell membrane</location>
        <topology evidence="1">Multi-pass membrane protein</topology>
    </subcellularLocation>
</comment>
<dbReference type="CDD" id="cd11386">
    <property type="entry name" value="MCP_signal"/>
    <property type="match status" value="1"/>
</dbReference>
<dbReference type="CDD" id="cd18773">
    <property type="entry name" value="PDC1_HK_sensor"/>
    <property type="match status" value="1"/>
</dbReference>
<dbReference type="HOGENOM" id="CLU_000445_107_19_9"/>
<keyword evidence="4 10" id="KW-0812">Transmembrane</keyword>
<keyword evidence="7 9" id="KW-0807">Transducer</keyword>
<dbReference type="GO" id="GO:0007165">
    <property type="term" value="P:signal transduction"/>
    <property type="evidence" value="ECO:0007669"/>
    <property type="project" value="UniProtKB-KW"/>
</dbReference>
<dbReference type="SMART" id="SM00304">
    <property type="entry name" value="HAMP"/>
    <property type="match status" value="1"/>
</dbReference>
<keyword evidence="6 10" id="KW-0472">Membrane</keyword>
<keyword evidence="2" id="KW-1003">Cell membrane</keyword>
<dbReference type="InterPro" id="IPR003660">
    <property type="entry name" value="HAMP_dom"/>
</dbReference>
<sequence>MKEIFKGSLNTKITVILIVFLVLGMGILAYFINNDVHQEVNKLSRDRNNETVLTLKTGINSFLNESANLLKVTANVDSVKNIREKELKTYFAEVLKVHPEIRSVYLGTEAGAMLDVPKDDLGDDYDPRERPWYQEAETANDVIWTDTYVDLGTGELIITAAKRVKNDQGQQVGVIAADISLKTVSDFIAGKKVGQNGYSFLINNQAQVIAHPQHQLIDEKYDMGQVLNFNQISNNKNSFLEYEHQGEEYLASYAYLPQLDSYVFAQVPMSEAYQANKSILKTIISYSLIIVILLVIVLAIFIKKNVVNPIKYYGEKMELVANGNLNVSLETDRNDELGTMAIIFNKMIKQLRNLVTNIMSTSEEVLETASHLEVSSKEVGETSEQVAISIQEVANGAEDQSRNVDQVSDKIKKFSSGLDNLSNTSNKVEGLSDEMNDVIIEGQQKMEKLNTQMDNIILSIRNVGEDIEELEGISNEIGSIIEIIDSIAEQTNLLALNAAIEAARAGSAGRGFSVVADEIRDLAEESSTSADKIKKLIDKVTKKTEVVGDEMEVSEKEISNGEDLVNSVNLTFDSVTDKISKVNAGMKKTASVIEANFEYSSEIAKNAENISDIAENTSASAQEVAAASEEQTASVEELSSISANLTEKASHLEELIAKFEI</sequence>
<dbReference type="InterPro" id="IPR029151">
    <property type="entry name" value="Sensor-like_sf"/>
</dbReference>
<evidence type="ECO:0000256" key="3">
    <source>
        <dbReference type="ARBA" id="ARBA00022500"/>
    </source>
</evidence>
<dbReference type="Gene3D" id="1.10.287.950">
    <property type="entry name" value="Methyl-accepting chemotaxis protein"/>
    <property type="match status" value="1"/>
</dbReference>
<dbReference type="GO" id="GO:0006935">
    <property type="term" value="P:chemotaxis"/>
    <property type="evidence" value="ECO:0007669"/>
    <property type="project" value="UniProtKB-KW"/>
</dbReference>
<evidence type="ECO:0000256" key="6">
    <source>
        <dbReference type="ARBA" id="ARBA00023136"/>
    </source>
</evidence>
<keyword evidence="3" id="KW-0145">Chemotaxis</keyword>
<dbReference type="Pfam" id="PF02743">
    <property type="entry name" value="dCache_1"/>
    <property type="match status" value="1"/>
</dbReference>
<dbReference type="CDD" id="cd06225">
    <property type="entry name" value="HAMP"/>
    <property type="match status" value="1"/>
</dbReference>
<evidence type="ECO:0000256" key="8">
    <source>
        <dbReference type="ARBA" id="ARBA00029447"/>
    </source>
</evidence>
<evidence type="ECO:0000313" key="13">
    <source>
        <dbReference type="EMBL" id="ADO77669.1"/>
    </source>
</evidence>
<dbReference type="Pfam" id="PF00672">
    <property type="entry name" value="HAMP"/>
    <property type="match status" value="1"/>
</dbReference>
<gene>
    <name evidence="13" type="ordered locus">Hprae_1542</name>
</gene>
<evidence type="ECO:0000256" key="10">
    <source>
        <dbReference type="SAM" id="Phobius"/>
    </source>
</evidence>
<evidence type="ECO:0000256" key="1">
    <source>
        <dbReference type="ARBA" id="ARBA00004651"/>
    </source>
</evidence>
<dbReference type="PROSITE" id="PS50111">
    <property type="entry name" value="CHEMOTAXIS_TRANSDUC_2"/>
    <property type="match status" value="1"/>
</dbReference>
<dbReference type="PANTHER" id="PTHR32089">
    <property type="entry name" value="METHYL-ACCEPTING CHEMOTAXIS PROTEIN MCPB"/>
    <property type="match status" value="1"/>
</dbReference>
<dbReference type="STRING" id="572479.Hprae_1542"/>
<keyword evidence="5 10" id="KW-1133">Transmembrane helix</keyword>
<name>E3DP36_HALPG</name>
<accession>E3DP36</accession>
<dbReference type="PROSITE" id="PS50885">
    <property type="entry name" value="HAMP"/>
    <property type="match status" value="1"/>
</dbReference>
<comment type="similarity">
    <text evidence="8">Belongs to the methyl-accepting chemotaxis (MCP) protein family.</text>
</comment>
<feature type="domain" description="Methyl-accepting transducer" evidence="11">
    <location>
        <begin position="375"/>
        <end position="625"/>
    </location>
</feature>
<evidence type="ECO:0000313" key="14">
    <source>
        <dbReference type="Proteomes" id="UP000006866"/>
    </source>
</evidence>
<dbReference type="PATRIC" id="fig|572479.3.peg.1562"/>
<dbReference type="SUPFAM" id="SSF103190">
    <property type="entry name" value="Sensory domain-like"/>
    <property type="match status" value="1"/>
</dbReference>
<dbReference type="AlphaFoldDB" id="E3DP36"/>
<dbReference type="SUPFAM" id="SSF58104">
    <property type="entry name" value="Methyl-accepting chemotaxis protein (MCP) signaling domain"/>
    <property type="match status" value="1"/>
</dbReference>
<proteinExistence type="inferred from homology"/>
<evidence type="ECO:0000256" key="9">
    <source>
        <dbReference type="PROSITE-ProRule" id="PRU00284"/>
    </source>
</evidence>
<dbReference type="Proteomes" id="UP000006866">
    <property type="component" value="Chromosome"/>
</dbReference>
<dbReference type="GO" id="GO:0005886">
    <property type="term" value="C:plasma membrane"/>
    <property type="evidence" value="ECO:0007669"/>
    <property type="project" value="UniProtKB-SubCell"/>
</dbReference>
<evidence type="ECO:0000259" key="11">
    <source>
        <dbReference type="PROSITE" id="PS50111"/>
    </source>
</evidence>
<feature type="transmembrane region" description="Helical" evidence="10">
    <location>
        <begin position="12"/>
        <end position="32"/>
    </location>
</feature>
<dbReference type="Pfam" id="PF00015">
    <property type="entry name" value="MCPsignal"/>
    <property type="match status" value="1"/>
</dbReference>
<dbReference type="EMBL" id="CP002175">
    <property type="protein sequence ID" value="ADO77669.1"/>
    <property type="molecule type" value="Genomic_DNA"/>
</dbReference>
<dbReference type="PANTHER" id="PTHR32089:SF112">
    <property type="entry name" value="LYSOZYME-LIKE PROTEIN-RELATED"/>
    <property type="match status" value="1"/>
</dbReference>
<evidence type="ECO:0000256" key="4">
    <source>
        <dbReference type="ARBA" id="ARBA00022692"/>
    </source>
</evidence>
<dbReference type="CDD" id="cd12912">
    <property type="entry name" value="PDC2_MCP_like"/>
    <property type="match status" value="1"/>
</dbReference>
<evidence type="ECO:0000256" key="2">
    <source>
        <dbReference type="ARBA" id="ARBA00022475"/>
    </source>
</evidence>
<keyword evidence="14" id="KW-1185">Reference proteome</keyword>